<dbReference type="PANTHER" id="PTHR12534:SF0">
    <property type="entry name" value="SMALL RIBOSOMAL SUBUNIT PROTEIN US2M"/>
    <property type="match status" value="1"/>
</dbReference>
<sequence length="228" mass="26132">MNKKTDLLGFEYSLQTLIAHDVHLGHYYKKWNPKMSPYLLGIRNDLHIIDLEKTVIMLKRALHAVRTAARENAQILFVSNNPSDHKNYAFFVENAAKKCNQPYLNRRWIGGILTNYIYFKEQIKNINDQLSTTSNQTTYKKYQKFLLNTHGIQKMTSLPSLIFIVGIKESHQILKEANKLNIPTIGIIDSNTDPSLVTYPIPGNDDSIQAVHLYCQLISNAILDATKK</sequence>
<proteinExistence type="inferred from homology"/>
<reference evidence="2" key="2">
    <citation type="journal article" date="2016" name="Open Biol.">
        <title>Moramonas marocensis gen. nov., sp. nov.: a jakobid flagellate isolated from desert soil with a bacteria-like, but bloated mitochondrial genome.</title>
        <authorList>
            <person name="Strassert J.F."/>
            <person name="Tikhonenkov D.V."/>
            <person name="Pombert J.F."/>
            <person name="Kolisko M."/>
            <person name="Tai V."/>
            <person name="Mylnikov A.P."/>
            <person name="Keeling P.J."/>
        </authorList>
    </citation>
    <scope>NUCLEOTIDE SEQUENCE</scope>
</reference>
<name>A0A140F2L7_9EUKA</name>
<dbReference type="InterPro" id="IPR001865">
    <property type="entry name" value="Ribosomal_uS2"/>
</dbReference>
<accession>A0A140F2L7</accession>
<evidence type="ECO:0000256" key="1">
    <source>
        <dbReference type="ARBA" id="ARBA00006242"/>
    </source>
</evidence>
<protein>
    <submittedName>
        <fullName evidence="2">Ribosomal protein S2</fullName>
    </submittedName>
</protein>
<dbReference type="GO" id="GO:0003735">
    <property type="term" value="F:structural constituent of ribosome"/>
    <property type="evidence" value="ECO:0007669"/>
    <property type="project" value="InterPro"/>
</dbReference>
<dbReference type="CDD" id="cd01425">
    <property type="entry name" value="RPS2"/>
    <property type="match status" value="1"/>
</dbReference>
<evidence type="ECO:0000313" key="2">
    <source>
        <dbReference type="EMBL" id="AML60651.1"/>
    </source>
</evidence>
<dbReference type="SUPFAM" id="SSF52313">
    <property type="entry name" value="Ribosomal protein S2"/>
    <property type="match status" value="1"/>
</dbReference>
<dbReference type="EMBL" id="KU057179">
    <property type="protein sequence ID" value="AML60651.1"/>
    <property type="molecule type" value="Genomic_DNA"/>
</dbReference>
<comment type="similarity">
    <text evidence="1">Belongs to the universal ribosomal protein uS2 family.</text>
</comment>
<dbReference type="PRINTS" id="PR00395">
    <property type="entry name" value="RIBOSOMALS2"/>
</dbReference>
<dbReference type="Gene3D" id="3.40.50.10490">
    <property type="entry name" value="Glucose-6-phosphate isomerase like protein, domain 1"/>
    <property type="match status" value="1"/>
</dbReference>
<dbReference type="InterPro" id="IPR023591">
    <property type="entry name" value="Ribosomal_uS2_flav_dom_sf"/>
</dbReference>
<dbReference type="AlphaFoldDB" id="A0A140F2L7"/>
<keyword evidence="2" id="KW-0496">Mitochondrion</keyword>
<dbReference type="Gene3D" id="1.10.287.610">
    <property type="entry name" value="Helix hairpin bin"/>
    <property type="match status" value="1"/>
</dbReference>
<dbReference type="Pfam" id="PF00318">
    <property type="entry name" value="Ribosomal_S2"/>
    <property type="match status" value="1"/>
</dbReference>
<dbReference type="InterPro" id="IPR005706">
    <property type="entry name" value="Ribosomal_uS2_bac/mit/plastid"/>
</dbReference>
<reference evidence="2" key="1">
    <citation type="submission" date="2015-11" db="EMBL/GenBank/DDBJ databases">
        <authorList>
            <person name="Zhang Y."/>
            <person name="Guo Z."/>
        </authorList>
    </citation>
    <scope>NUCLEOTIDE SEQUENCE</scope>
</reference>
<organism evidence="2">
    <name type="scientific">Moramonas marocensis</name>
    <dbReference type="NCBI Taxonomy" id="1805496"/>
    <lineage>
        <taxon>Eukaryota</taxon>
        <taxon>Discoba</taxon>
        <taxon>Jakobida</taxon>
        <taxon>Histionina</taxon>
        <taxon>Moramonas</taxon>
    </lineage>
</organism>
<dbReference type="PANTHER" id="PTHR12534">
    <property type="entry name" value="30S RIBOSOMAL PROTEIN S2 PROKARYOTIC AND ORGANELLAR"/>
    <property type="match status" value="1"/>
</dbReference>
<gene>
    <name evidence="2" type="ORF">Mmmito_0093</name>
</gene>
<geneLocation type="mitochondrion" evidence="2"/>
<keyword evidence="2" id="KW-0687">Ribonucleoprotein</keyword>
<dbReference type="HAMAP" id="MF_00291_B">
    <property type="entry name" value="Ribosomal_uS2_B"/>
    <property type="match status" value="1"/>
</dbReference>
<dbReference type="GO" id="GO:0006412">
    <property type="term" value="P:translation"/>
    <property type="evidence" value="ECO:0007669"/>
    <property type="project" value="InterPro"/>
</dbReference>
<dbReference type="GO" id="GO:0005763">
    <property type="term" value="C:mitochondrial small ribosomal subunit"/>
    <property type="evidence" value="ECO:0007669"/>
    <property type="project" value="TreeGrafter"/>
</dbReference>
<dbReference type="NCBIfam" id="TIGR01011">
    <property type="entry name" value="rpsB_bact"/>
    <property type="match status" value="1"/>
</dbReference>
<keyword evidence="2" id="KW-0689">Ribosomal protein</keyword>